<comment type="subcellular location">
    <subcellularLocation>
        <location evidence="1">Cytoplasm</location>
    </subcellularLocation>
</comment>
<evidence type="ECO:0000256" key="2">
    <source>
        <dbReference type="ARBA" id="ARBA00022490"/>
    </source>
</evidence>
<proteinExistence type="predicted"/>
<sequence>MYKVLIVDDEIFVRKGIIGLMDWNKLQYEICGEAENGLQAVEMIELLKPDLVIADIRMPILDGLALIKEVKESGKHQPVFIIVSGYHDFSYAKQALRYLVSDYILKPVDEKELEETLRRVASTLSKKRLTTLTGEKPIIESVIETLLNIECSEEDAKQLAEALDIPVIGNYCYATVEVHDSQLRNGDYNHVLLSQLENLLSDITEKVDYHIPIHTQAKNQFGLIIHTDKLKQALMSFTPEDALRLLQLAIVKGMKVPITIYVGIEVDRLSTITNSATTAKEAIKYKFAEDGKNVIFSNEVSRTALYYFDVETSIHNNLLEQIEENKHDAYEQTIDQMFHQFRTMRFAPSAVANTLTRSTIGVINIVRQMEGKEEELKWLPEMLDWQKKYSRLSELQDVFLSFVREASQYILDRRGEQGKGSIEKIKKYIDNHYTENINLKGIAAKFYMNSVYLGQLFRKSYGAYFNEYLLGIRVEEAKKLLRQTDLRMYEVAEKVGFQNADYFVTQFEKLEKMTPTDYRNKILGKK</sequence>
<dbReference type="InterPro" id="IPR009057">
    <property type="entry name" value="Homeodomain-like_sf"/>
</dbReference>
<dbReference type="AlphaFoldDB" id="A0A9J6ZJU5"/>
<dbReference type="InterPro" id="IPR001789">
    <property type="entry name" value="Sig_transdc_resp-reg_receiver"/>
</dbReference>
<dbReference type="Gene3D" id="3.40.50.2300">
    <property type="match status" value="1"/>
</dbReference>
<dbReference type="GO" id="GO:0000160">
    <property type="term" value="P:phosphorelay signal transduction system"/>
    <property type="evidence" value="ECO:0007669"/>
    <property type="project" value="UniProtKB-KW"/>
</dbReference>
<keyword evidence="4" id="KW-0902">Two-component regulatory system</keyword>
<dbReference type="SUPFAM" id="SSF52172">
    <property type="entry name" value="CheY-like"/>
    <property type="match status" value="1"/>
</dbReference>
<dbReference type="Gene3D" id="1.10.10.60">
    <property type="entry name" value="Homeodomain-like"/>
    <property type="match status" value="2"/>
</dbReference>
<evidence type="ECO:0000259" key="9">
    <source>
        <dbReference type="PROSITE" id="PS01124"/>
    </source>
</evidence>
<protein>
    <submittedName>
        <fullName evidence="11">Response regulator</fullName>
    </submittedName>
</protein>
<dbReference type="InterPro" id="IPR051552">
    <property type="entry name" value="HptR"/>
</dbReference>
<evidence type="ECO:0000256" key="6">
    <source>
        <dbReference type="ARBA" id="ARBA00023125"/>
    </source>
</evidence>
<name>A0A9J6ZJU5_9BACL</name>
<dbReference type="GO" id="GO:0003700">
    <property type="term" value="F:DNA-binding transcription factor activity"/>
    <property type="evidence" value="ECO:0007669"/>
    <property type="project" value="InterPro"/>
</dbReference>
<evidence type="ECO:0000256" key="4">
    <source>
        <dbReference type="ARBA" id="ARBA00023012"/>
    </source>
</evidence>
<organism evidence="11 12">
    <name type="scientific">Candidatus Pristimantibacillus lignocellulolyticus</name>
    <dbReference type="NCBI Taxonomy" id="2994561"/>
    <lineage>
        <taxon>Bacteria</taxon>
        <taxon>Bacillati</taxon>
        <taxon>Bacillota</taxon>
        <taxon>Bacilli</taxon>
        <taxon>Bacillales</taxon>
        <taxon>Paenibacillaceae</taxon>
        <taxon>Candidatus Pristimantibacillus</taxon>
    </lineage>
</organism>
<dbReference type="InterPro" id="IPR018062">
    <property type="entry name" value="HTH_AraC-typ_CS"/>
</dbReference>
<dbReference type="PROSITE" id="PS00041">
    <property type="entry name" value="HTH_ARAC_FAMILY_1"/>
    <property type="match status" value="1"/>
</dbReference>
<gene>
    <name evidence="11" type="ORF">NAG76_09080</name>
</gene>
<dbReference type="PROSITE" id="PS50110">
    <property type="entry name" value="RESPONSE_REGULATORY"/>
    <property type="match status" value="1"/>
</dbReference>
<keyword evidence="6" id="KW-0238">DNA-binding</keyword>
<evidence type="ECO:0000259" key="10">
    <source>
        <dbReference type="PROSITE" id="PS50110"/>
    </source>
</evidence>
<dbReference type="InterPro" id="IPR011006">
    <property type="entry name" value="CheY-like_superfamily"/>
</dbReference>
<feature type="modified residue" description="4-aspartylphosphate" evidence="8">
    <location>
        <position position="55"/>
    </location>
</feature>
<feature type="domain" description="Response regulatory" evidence="10">
    <location>
        <begin position="3"/>
        <end position="121"/>
    </location>
</feature>
<dbReference type="PANTHER" id="PTHR42713:SF3">
    <property type="entry name" value="TRANSCRIPTIONAL REGULATORY PROTEIN HPTR"/>
    <property type="match status" value="1"/>
</dbReference>
<dbReference type="CDD" id="cd17536">
    <property type="entry name" value="REC_YesN-like"/>
    <property type="match status" value="1"/>
</dbReference>
<dbReference type="SUPFAM" id="SSF46689">
    <property type="entry name" value="Homeodomain-like"/>
    <property type="match status" value="2"/>
</dbReference>
<evidence type="ECO:0000256" key="8">
    <source>
        <dbReference type="PROSITE-ProRule" id="PRU00169"/>
    </source>
</evidence>
<keyword evidence="5" id="KW-0805">Transcription regulation</keyword>
<dbReference type="PROSITE" id="PS01124">
    <property type="entry name" value="HTH_ARAC_FAMILY_2"/>
    <property type="match status" value="1"/>
</dbReference>
<evidence type="ECO:0000313" key="11">
    <source>
        <dbReference type="EMBL" id="URN96348.1"/>
    </source>
</evidence>
<dbReference type="SMART" id="SM00342">
    <property type="entry name" value="HTH_ARAC"/>
    <property type="match status" value="1"/>
</dbReference>
<dbReference type="InterPro" id="IPR018060">
    <property type="entry name" value="HTH_AraC"/>
</dbReference>
<dbReference type="SMART" id="SM00448">
    <property type="entry name" value="REC"/>
    <property type="match status" value="1"/>
</dbReference>
<dbReference type="Pfam" id="PF00072">
    <property type="entry name" value="Response_reg"/>
    <property type="match status" value="1"/>
</dbReference>
<dbReference type="GO" id="GO:0005737">
    <property type="term" value="C:cytoplasm"/>
    <property type="evidence" value="ECO:0007669"/>
    <property type="project" value="UniProtKB-SubCell"/>
</dbReference>
<dbReference type="KEGG" id="plig:NAG76_09080"/>
<feature type="domain" description="HTH araC/xylS-type" evidence="9">
    <location>
        <begin position="423"/>
        <end position="521"/>
    </location>
</feature>
<dbReference type="GO" id="GO:0043565">
    <property type="term" value="F:sequence-specific DNA binding"/>
    <property type="evidence" value="ECO:0007669"/>
    <property type="project" value="InterPro"/>
</dbReference>
<evidence type="ECO:0000256" key="7">
    <source>
        <dbReference type="ARBA" id="ARBA00023163"/>
    </source>
</evidence>
<evidence type="ECO:0000256" key="1">
    <source>
        <dbReference type="ARBA" id="ARBA00004496"/>
    </source>
</evidence>
<accession>A0A9J6ZJU5</accession>
<evidence type="ECO:0000256" key="3">
    <source>
        <dbReference type="ARBA" id="ARBA00022553"/>
    </source>
</evidence>
<evidence type="ECO:0000313" key="12">
    <source>
        <dbReference type="Proteomes" id="UP001056756"/>
    </source>
</evidence>
<keyword evidence="2" id="KW-0963">Cytoplasm</keyword>
<dbReference type="EMBL" id="CP097899">
    <property type="protein sequence ID" value="URN96348.1"/>
    <property type="molecule type" value="Genomic_DNA"/>
</dbReference>
<dbReference type="Pfam" id="PF12833">
    <property type="entry name" value="HTH_18"/>
    <property type="match status" value="1"/>
</dbReference>
<evidence type="ECO:0000256" key="5">
    <source>
        <dbReference type="ARBA" id="ARBA00023015"/>
    </source>
</evidence>
<dbReference type="Proteomes" id="UP001056756">
    <property type="component" value="Chromosome"/>
</dbReference>
<keyword evidence="3 8" id="KW-0597">Phosphoprotein</keyword>
<reference evidence="11" key="1">
    <citation type="submission" date="2022-05" db="EMBL/GenBank/DDBJ databases">
        <title>Novel bacterial taxa in a minimal lignocellulolytic consortium and its capacity to transform plastics disclosed by genome-resolved metagenomics.</title>
        <authorList>
            <person name="Rodriguez C.A.D."/>
            <person name="Diaz-Garcia L."/>
            <person name="Herrera K."/>
            <person name="Tarazona N.A."/>
            <person name="Sproer C."/>
            <person name="Overmann J."/>
            <person name="Jimenez D.J."/>
        </authorList>
    </citation>
    <scope>NUCLEOTIDE SEQUENCE</scope>
    <source>
        <strain evidence="11">MAG5</strain>
    </source>
</reference>
<keyword evidence="7" id="KW-0804">Transcription</keyword>
<dbReference type="PANTHER" id="PTHR42713">
    <property type="entry name" value="HISTIDINE KINASE-RELATED"/>
    <property type="match status" value="1"/>
</dbReference>